<evidence type="ECO:0000313" key="3">
    <source>
        <dbReference type="EMBL" id="GAI71082.1"/>
    </source>
</evidence>
<evidence type="ECO:0000256" key="1">
    <source>
        <dbReference type="ARBA" id="ARBA00023122"/>
    </source>
</evidence>
<dbReference type="PROSITE" id="PS51371">
    <property type="entry name" value="CBS"/>
    <property type="match status" value="1"/>
</dbReference>
<dbReference type="EMBL" id="BARV01044353">
    <property type="protein sequence ID" value="GAI71082.1"/>
    <property type="molecule type" value="Genomic_DNA"/>
</dbReference>
<sequence>DIMTTDVITIPSNTTIMDAKRIMGAHKLKRIPVVNRGKLVGIVTKKNLEKVAPPEPNPRDLLEFSYNIARLYRTPIRDIMQKDVVI</sequence>
<dbReference type="SUPFAM" id="SSF54631">
    <property type="entry name" value="CBS-domain pair"/>
    <property type="match status" value="1"/>
</dbReference>
<accession>X1QRB0</accession>
<organism evidence="3">
    <name type="scientific">marine sediment metagenome</name>
    <dbReference type="NCBI Taxonomy" id="412755"/>
    <lineage>
        <taxon>unclassified sequences</taxon>
        <taxon>metagenomes</taxon>
        <taxon>ecological metagenomes</taxon>
    </lineage>
</organism>
<dbReference type="Gene3D" id="3.10.580.10">
    <property type="entry name" value="CBS-domain"/>
    <property type="match status" value="1"/>
</dbReference>
<feature type="domain" description="CBS" evidence="2">
    <location>
        <begin position="3"/>
        <end position="61"/>
    </location>
</feature>
<dbReference type="Pfam" id="PF00571">
    <property type="entry name" value="CBS"/>
    <property type="match status" value="1"/>
</dbReference>
<name>X1QRB0_9ZZZZ</name>
<reference evidence="3" key="1">
    <citation type="journal article" date="2014" name="Front. Microbiol.">
        <title>High frequency of phylogenetically diverse reductive dehalogenase-homologous genes in deep subseafloor sedimentary metagenomes.</title>
        <authorList>
            <person name="Kawai M."/>
            <person name="Futagami T."/>
            <person name="Toyoda A."/>
            <person name="Takaki Y."/>
            <person name="Nishi S."/>
            <person name="Hori S."/>
            <person name="Arai W."/>
            <person name="Tsubouchi T."/>
            <person name="Morono Y."/>
            <person name="Uchiyama I."/>
            <person name="Ito T."/>
            <person name="Fujiyama A."/>
            <person name="Inagaki F."/>
            <person name="Takami H."/>
        </authorList>
    </citation>
    <scope>NUCLEOTIDE SEQUENCE</scope>
    <source>
        <strain evidence="3">Expedition CK06-06</strain>
    </source>
</reference>
<dbReference type="PANTHER" id="PTHR43080:SF2">
    <property type="entry name" value="CBS DOMAIN-CONTAINING PROTEIN"/>
    <property type="match status" value="1"/>
</dbReference>
<comment type="caution">
    <text evidence="3">The sequence shown here is derived from an EMBL/GenBank/DDBJ whole genome shotgun (WGS) entry which is preliminary data.</text>
</comment>
<feature type="non-terminal residue" evidence="3">
    <location>
        <position position="86"/>
    </location>
</feature>
<keyword evidence="1" id="KW-0129">CBS domain</keyword>
<dbReference type="SMART" id="SM00116">
    <property type="entry name" value="CBS"/>
    <property type="match status" value="1"/>
</dbReference>
<dbReference type="InterPro" id="IPR000644">
    <property type="entry name" value="CBS_dom"/>
</dbReference>
<dbReference type="InterPro" id="IPR051257">
    <property type="entry name" value="Diverse_CBS-Domain"/>
</dbReference>
<dbReference type="InterPro" id="IPR046342">
    <property type="entry name" value="CBS_dom_sf"/>
</dbReference>
<feature type="non-terminal residue" evidence="3">
    <location>
        <position position="1"/>
    </location>
</feature>
<dbReference type="AlphaFoldDB" id="X1QRB0"/>
<protein>
    <recommendedName>
        <fullName evidence="2">CBS domain-containing protein</fullName>
    </recommendedName>
</protein>
<proteinExistence type="predicted"/>
<gene>
    <name evidence="3" type="ORF">S06H3_65691</name>
</gene>
<evidence type="ECO:0000259" key="2">
    <source>
        <dbReference type="PROSITE" id="PS51371"/>
    </source>
</evidence>
<dbReference type="PANTHER" id="PTHR43080">
    <property type="entry name" value="CBS DOMAIN-CONTAINING PROTEIN CBSX3, MITOCHONDRIAL"/>
    <property type="match status" value="1"/>
</dbReference>